<dbReference type="Proteomes" id="UP000789525">
    <property type="component" value="Unassembled WGS sequence"/>
</dbReference>
<name>A0ACA9M1B7_9GLOM</name>
<keyword evidence="2" id="KW-1185">Reference proteome</keyword>
<evidence type="ECO:0000313" key="2">
    <source>
        <dbReference type="Proteomes" id="UP000789525"/>
    </source>
</evidence>
<organism evidence="1 2">
    <name type="scientific">Acaulospora colombiana</name>
    <dbReference type="NCBI Taxonomy" id="27376"/>
    <lineage>
        <taxon>Eukaryota</taxon>
        <taxon>Fungi</taxon>
        <taxon>Fungi incertae sedis</taxon>
        <taxon>Mucoromycota</taxon>
        <taxon>Glomeromycotina</taxon>
        <taxon>Glomeromycetes</taxon>
        <taxon>Diversisporales</taxon>
        <taxon>Acaulosporaceae</taxon>
        <taxon>Acaulospora</taxon>
    </lineage>
</organism>
<protein>
    <submittedName>
        <fullName evidence="1">12724_t:CDS:1</fullName>
    </submittedName>
</protein>
<sequence length="683" mass="76873">MTINADASSSTFPLDLRNLVFEYLTANGYANTAQSMLNDESKRVGSKKLQHLDKRKREQELEQVDLARKRRGKCLLRDHFPDLPYSETPSTSGSSSPTLTPRSRHLPLPTFSTWPTGSCIPPPEKTGTKVEELYATSYGLNYPLHRNLSPTIINLRLRLQGLVEAARTVPLPSLSRNSCTNVVPQPHSGVANTSKRSPTPNQNRRPSSEGLARRALLHSKAESITHTIHGISDLSLQSELLDQLEDAMRALSYDRPEAVLIPSPITKPTTHRASLVNSLLGVQNRDVLYKLQRKDLTHIRSILYRPWSRVADCDKSDEKMVQVADWFGYTRRVELAELLDQSLLHSLGSSPTSLLTMLALQTSAVFSCIHGLSLPWASKTEWHGKEVEPLQRFELEEWDAITEKERAQVERTLDGLPGGNDEEKLGWWDGVRRWLGHGVRREVYDWASDTSSFQSETDDLYYGNWHGFGFQVDWTLPDWEHDPDEVGRLLRSVEEQERGKRWERLWFDELYPGLYTPKESVLKTSASHPTFSQKVLCTPNRYAAERVGGMRISTPSHLRRTALSTPSSNASLLASQTRWQSTTADTAAKETPVSESSASGSTTNGASAETKPANGEKAAEQKQADNAKNGDKSKEKAELEKLKEERDDLMSRLRYLQADLQNAQRIAQVEKDKMKDFAISKFA</sequence>
<comment type="caution">
    <text evidence="1">The sequence shown here is derived from an EMBL/GenBank/DDBJ whole genome shotgun (WGS) entry which is preliminary data.</text>
</comment>
<gene>
    <name evidence="1" type="ORF">ACOLOM_LOCUS5122</name>
</gene>
<reference evidence="1" key="1">
    <citation type="submission" date="2021-06" db="EMBL/GenBank/DDBJ databases">
        <authorList>
            <person name="Kallberg Y."/>
            <person name="Tangrot J."/>
            <person name="Rosling A."/>
        </authorList>
    </citation>
    <scope>NUCLEOTIDE SEQUENCE</scope>
    <source>
        <strain evidence="1">CL356</strain>
    </source>
</reference>
<dbReference type="EMBL" id="CAJVPT010009073">
    <property type="protein sequence ID" value="CAG8558166.1"/>
    <property type="molecule type" value="Genomic_DNA"/>
</dbReference>
<evidence type="ECO:0000313" key="1">
    <source>
        <dbReference type="EMBL" id="CAG8558166.1"/>
    </source>
</evidence>
<proteinExistence type="predicted"/>
<feature type="non-terminal residue" evidence="1">
    <location>
        <position position="683"/>
    </location>
</feature>
<accession>A0ACA9M1B7</accession>